<comment type="caution">
    <text evidence="3">The sequence shown here is derived from an EMBL/GenBank/DDBJ whole genome shotgun (WGS) entry which is preliminary data.</text>
</comment>
<dbReference type="PROSITE" id="PS50096">
    <property type="entry name" value="IQ"/>
    <property type="match status" value="3"/>
</dbReference>
<dbReference type="Pfam" id="PF00612">
    <property type="entry name" value="IQ"/>
    <property type="match status" value="2"/>
</dbReference>
<feature type="domain" description="WW" evidence="2">
    <location>
        <begin position="1836"/>
        <end position="1871"/>
    </location>
</feature>
<dbReference type="EMBL" id="JBIMZQ010000011">
    <property type="protein sequence ID" value="KAL3668346.1"/>
    <property type="molecule type" value="Genomic_DNA"/>
</dbReference>
<dbReference type="InterPro" id="IPR001202">
    <property type="entry name" value="WW_dom"/>
</dbReference>
<feature type="compositionally biased region" description="Basic residues" evidence="1">
    <location>
        <begin position="2654"/>
        <end position="2671"/>
    </location>
</feature>
<feature type="region of interest" description="Disordered" evidence="1">
    <location>
        <begin position="1731"/>
        <end position="1757"/>
    </location>
</feature>
<dbReference type="Proteomes" id="UP001632037">
    <property type="component" value="Unassembled WGS sequence"/>
</dbReference>
<dbReference type="CDD" id="cd19757">
    <property type="entry name" value="Bbox1"/>
    <property type="match status" value="1"/>
</dbReference>
<organism evidence="3 4">
    <name type="scientific">Phytophthora oleae</name>
    <dbReference type="NCBI Taxonomy" id="2107226"/>
    <lineage>
        <taxon>Eukaryota</taxon>
        <taxon>Sar</taxon>
        <taxon>Stramenopiles</taxon>
        <taxon>Oomycota</taxon>
        <taxon>Peronosporomycetes</taxon>
        <taxon>Peronosporales</taxon>
        <taxon>Peronosporaceae</taxon>
        <taxon>Phytophthora</taxon>
    </lineage>
</organism>
<proteinExistence type="predicted"/>
<feature type="region of interest" description="Disordered" evidence="1">
    <location>
        <begin position="385"/>
        <end position="441"/>
    </location>
</feature>
<feature type="compositionally biased region" description="Polar residues" evidence="1">
    <location>
        <begin position="196"/>
        <end position="209"/>
    </location>
</feature>
<evidence type="ECO:0000256" key="1">
    <source>
        <dbReference type="SAM" id="MobiDB-lite"/>
    </source>
</evidence>
<name>A0ABD3FPG8_9STRA</name>
<sequence>MWAPVSPRMARSPQSRHRKRRLLEATQHVSPPSERQLVENLAMQAFAITNADQAEAVNACVRVLRNVKNSVYLRALAARALGLLMQESRPLADRLRLETEGLVDALLQLVGYCRRNQTQNADTRRVHVNCCLVISLLMQAPAQQPNLQLVVSLDSDLLVLKPQPSERESANLLLTVAGRPESGDTSRFNGEDDAVTSGTDSIEFISNTRKQTKKKRQHLGRRSPSPPRPAGSTNQLSPPHQQRRKVAWNDHDSSIISDHRDMPGTLPGRNSGVAGENLAVTVARRETPNRIFKMERHRLVTPVFPRQYTLDPPLSLLPLIQPTGGHRMAGGEVILEQEDGQKTSQEKASHPASETLLHPKHMLEIFRTGRMPLASPVYFHQHLRDSGEAERGKAERQAVPSRLQITRWDQWNKEHQHGEDESEREAATAVTTVPRGPPPVNVGHTVVKAAVTSSTATKKTATHTQEGVPTTPALKRQRLREILSSPVEPNEQNVWQLRALAQRVNTSVMTSLGSEIARVRHEEQLARQEMHSMIQQERERLPLKFLFQLPGGAAYCRHRMRRAMALWVLEFEDNQRRMALMQWKAVVEHARFLERGEEYHRQAVKRRLKVAIEYVLRGYQEQGLRKWIETTQVLIWRDRDAAVRLIQAEIRRHFGRERFLAIHRRHPFASPVLRDIYLAPARPELPFRISDEVREHRRSLWRAAELVQGVYRYRRFRIALGRYRVAAIKLQAHQRMRAARSRYHLERRRIILIQSLVRMRVCRDAFLTLRNAAMLVQAVFRTVRMRRLRRLVLCAQRKENERVLSSIVLLQRVGRGLLGRIAAQELRLVRDQEWHAALIFQRCWYKRNNEWSTFLLLGCLREKENEERAFEAQVLAYKRNHMARVIHHAWVGYLTAKRNKAAELIQRNVQRHLAQQFVELLRRQKMAHRRIKWFFRVRHAHRIRTARYLQFWWLKAVPGRLRHHLFVRRMEEELEARRCQYEREEIASSRIQALVRSHNGRVIAWRERSARSIQRAIRVHLMRKHFREEMARIRTLVSLQTVNKCIGTALQNVVESTLKLYNAAACKIQRIVRGCQYRIRIMRSIVYTELRTRMAARIQLKWRQNAHQRAARKLLRAQKRKQTNPFRLETSISVITDKMLSLSAVFYDPDDELRGMSVQEWLRRLGLGTKYSEVFQKNRWLSSVGPVDALKRLRELDYDACEEKLESIGVHDPEDTQMMLTNLFAYQTIQETKAQRRVLALAKEAQLLLKRNCDFNQKHLQTCITTQQKCEDLLDEILQEATEFRNPPKAVRERQAACTRDLEEAVKNTVEAHAKCESSVALHAAHAREVATQQQQFTSRQEPKEISAVHSLRSLRLIEQLNVARELFLERFPGLDARALAFVSALEENQVTRWQLQRFFDSCTTISEVKLNMKELTFFSFETEVKRHDHARFGQCADILQYGHERVAELLGVSIEMMVLGVEKEIDRRLLLERTLLGTISASRSTRGNQEKAKLWRVGVDSIAKMNATAIQVQSLWRRRAGNKLVEGIRANRQHQELREKYIAEFHTDHVTPFWQSERKKEQEALDAWLEEEARAHRMRLLYNVLRYPYVEEWDNEAQAYVYATYSYQTGDTVADDQQTFEPTPTRYFVTEKPTYSIDEEDGAILIQAQTRRFLAQRHLQELQRLHRRERRRIALEAEWDNSRQERSQTLTLKLQFQCRNNSQVRTWLKARVKAKPSNATALSPTKCIKLIESPTAKSPTKAQKGESSKSQEDAAQELRSVRIPSTLNAAVEALAPHYHASVRAEHRRNWSFPVNSRPENAHGRAIVRLLEQLPLFYRQTAPESLATSSLRYTKMALRFGWEEVMANAPSAQSYFFNKNTLETAWDRPDYSFQEQFAAIRIQALARMLLAINARERELDAISFVTVVQDTIQRAARVGWVGYSLEGMTSAVVLSRFGLTKYVTSLGKTPLKELLATVSTEKSIGWSKEETGLIAQFPRVLTRRFPQSCSRETSVPASTKHPFNILPTERVISQLVTQSYPNQQGRVAGLIRALRGSTTPISYRQLEMYLRRYAGRPDDAIANIGEIASLAIATREPQEKSIFMIYRVCAERCVVYAANLKLSTLQRELSGVLRMPRRLLADEEVMETAASIAVIPVVPISPEEEEQWLKKALTRYPRCTVKGLWENEVKISFSYAQMALYLREEALERVLAWERTALLCQTIFRMLRVRRWYVTTQKARAWAATTIQCAWRSLGAREVRALLESQQQSPYEQRLDKRTGTFYFVYTPTDEKLLEEPRDEVTGWILPFRPMIQDRLTKRWMLAWPHYLPASRRARTPNPRPETETLWVACSICTAQRAARRCNECYSATGDYVDFCLACFYDRHFPTAATGSDDLSWHTYTALNALTTPFFRCVECSRPSGLRCLPCNEHYCERCFTRVHARGKTRSRHAREWYATYAAPCVECEMRVACQRCLTCQDALCEACMARTHARGRRADGETHTMELLAQPLEPGEVYCEQCHARSGDERCEFCAQTLCAVCHWSSSSPTGVRSSQHALVCVETALAEKRRELLGDRGLCVECGKAADRECATCGDRYCSVRWMGNPGCFERFHSKGKRSDHTFTMVEVPTEMPQELLVLEAQIRAKRRRDAEMAEHEAKRLAAALLEEEGAAAKQKTAKTRQKKTKKSKSKKRISADAPGEKKTCAVPQCRRRALVLDIPGISFCPEHFTLQHALEVAGKDPLEAARLLALVENGGGRVVKAKTSGWKGLLPSTLFTRKFTEASPKVKETSTSAQGESSATTIT</sequence>
<evidence type="ECO:0000259" key="2">
    <source>
        <dbReference type="PROSITE" id="PS50020"/>
    </source>
</evidence>
<dbReference type="PROSITE" id="PS50020">
    <property type="entry name" value="WW_DOMAIN_2"/>
    <property type="match status" value="1"/>
</dbReference>
<feature type="compositionally biased region" description="Basic and acidic residues" evidence="1">
    <location>
        <begin position="1744"/>
        <end position="1753"/>
    </location>
</feature>
<feature type="region of interest" description="Disordered" evidence="1">
    <location>
        <begin position="176"/>
        <end position="247"/>
    </location>
</feature>
<dbReference type="InterPro" id="IPR000048">
    <property type="entry name" value="IQ_motif_EF-hand-BS"/>
</dbReference>
<feature type="region of interest" description="Disordered" evidence="1">
    <location>
        <begin position="2762"/>
        <end position="2782"/>
    </location>
</feature>
<feature type="compositionally biased region" description="Polar residues" evidence="1">
    <location>
        <begin position="231"/>
        <end position="240"/>
    </location>
</feature>
<feature type="compositionally biased region" description="Polar residues" evidence="1">
    <location>
        <begin position="2768"/>
        <end position="2782"/>
    </location>
</feature>
<feature type="region of interest" description="Disordered" evidence="1">
    <location>
        <begin position="2650"/>
        <end position="2678"/>
    </location>
</feature>
<dbReference type="SMART" id="SM00015">
    <property type="entry name" value="IQ"/>
    <property type="match status" value="9"/>
</dbReference>
<dbReference type="CDD" id="cd00201">
    <property type="entry name" value="WW"/>
    <property type="match status" value="1"/>
</dbReference>
<feature type="region of interest" description="Disordered" evidence="1">
    <location>
        <begin position="254"/>
        <end position="273"/>
    </location>
</feature>
<protein>
    <recommendedName>
        <fullName evidence="2">WW domain-containing protein</fullName>
    </recommendedName>
</protein>
<accession>A0ABD3FPG8</accession>
<evidence type="ECO:0000313" key="3">
    <source>
        <dbReference type="EMBL" id="KAL3668346.1"/>
    </source>
</evidence>
<feature type="compositionally biased region" description="Basic and acidic residues" evidence="1">
    <location>
        <begin position="385"/>
        <end position="396"/>
    </location>
</feature>
<keyword evidence="4" id="KW-1185">Reference proteome</keyword>
<feature type="compositionally biased region" description="Basic and acidic residues" evidence="1">
    <location>
        <begin position="410"/>
        <end position="419"/>
    </location>
</feature>
<gene>
    <name evidence="3" type="ORF">V7S43_006436</name>
</gene>
<evidence type="ECO:0000313" key="4">
    <source>
        <dbReference type="Proteomes" id="UP001632037"/>
    </source>
</evidence>
<feature type="compositionally biased region" description="Basic residues" evidence="1">
    <location>
        <begin position="210"/>
        <end position="221"/>
    </location>
</feature>
<reference evidence="3 4" key="1">
    <citation type="submission" date="2024-09" db="EMBL/GenBank/DDBJ databases">
        <title>Genome sequencing and assembly of Phytophthora oleae, isolate VK10A, causative agent of rot of olive drupes.</title>
        <authorList>
            <person name="Conti Taguali S."/>
            <person name="Riolo M."/>
            <person name="La Spada F."/>
            <person name="Cacciola S.O."/>
            <person name="Dionisio G."/>
        </authorList>
    </citation>
    <scope>NUCLEOTIDE SEQUENCE [LARGE SCALE GENOMIC DNA]</scope>
    <source>
        <strain evidence="3 4">VK10A</strain>
    </source>
</reference>
<feature type="region of interest" description="Disordered" evidence="1">
    <location>
        <begin position="1"/>
        <end position="30"/>
    </location>
</feature>